<feature type="domain" description="J" evidence="1">
    <location>
        <begin position="18"/>
        <end position="88"/>
    </location>
</feature>
<organism evidence="2 3">
    <name type="scientific">Prorocentrum cordatum</name>
    <dbReference type="NCBI Taxonomy" id="2364126"/>
    <lineage>
        <taxon>Eukaryota</taxon>
        <taxon>Sar</taxon>
        <taxon>Alveolata</taxon>
        <taxon>Dinophyceae</taxon>
        <taxon>Prorocentrales</taxon>
        <taxon>Prorocentraceae</taxon>
        <taxon>Prorocentrum</taxon>
    </lineage>
</organism>
<dbReference type="SMART" id="SM00271">
    <property type="entry name" value="DnaJ"/>
    <property type="match status" value="1"/>
</dbReference>
<dbReference type="InterPro" id="IPR043183">
    <property type="entry name" value="DNJB2/6-like"/>
</dbReference>
<proteinExistence type="predicted"/>
<sequence length="314" mass="34031">MFYLSGVSVVDSVGYRGDFLEVEQCRASPSLDADDGAIKSAYRKMALKWHPDKNPDNKEEAEERFREVAEAYEVLSDKEKRRNYDQFGAEGGPGGGGPGGGGFGGGGFPGGFGGFGGFKSGFKDPHDLFKDMFPGGDPWADFADFFSDAAAGGASEEDAAEQEMAIKELEEALVQFYRDVGQPEKAKPDEVRRTLEMKKWRGSEYKMYDALHRKYQQREHRAALPRVKQACDKLKNLHSRGGSFGGFGDSGGGFGGFDFKKVASGPARVEFWGATRGGAGRPGALASRAADAAMAHRARLGYSAPRQWEDSDSA</sequence>
<dbReference type="CDD" id="cd06257">
    <property type="entry name" value="DnaJ"/>
    <property type="match status" value="1"/>
</dbReference>
<gene>
    <name evidence="2" type="ORF">PCOR1329_LOCUS58801</name>
</gene>
<evidence type="ECO:0000313" key="3">
    <source>
        <dbReference type="Proteomes" id="UP001189429"/>
    </source>
</evidence>
<name>A0ABN9VK79_9DINO</name>
<dbReference type="Gene3D" id="1.10.287.110">
    <property type="entry name" value="DnaJ domain"/>
    <property type="match status" value="1"/>
</dbReference>
<dbReference type="PRINTS" id="PR00625">
    <property type="entry name" value="JDOMAIN"/>
</dbReference>
<dbReference type="SUPFAM" id="SSF46565">
    <property type="entry name" value="Chaperone J-domain"/>
    <property type="match status" value="1"/>
</dbReference>
<dbReference type="InterPro" id="IPR036869">
    <property type="entry name" value="J_dom_sf"/>
</dbReference>
<dbReference type="PANTHER" id="PTHR45168">
    <property type="entry name" value="DNAJ HOMOLOG SUBFAMILY B MEMBER 2"/>
    <property type="match status" value="1"/>
</dbReference>
<dbReference type="EMBL" id="CAUYUJ010017305">
    <property type="protein sequence ID" value="CAK0873680.1"/>
    <property type="molecule type" value="Genomic_DNA"/>
</dbReference>
<dbReference type="PROSITE" id="PS00636">
    <property type="entry name" value="DNAJ_1"/>
    <property type="match status" value="1"/>
</dbReference>
<reference evidence="2" key="1">
    <citation type="submission" date="2023-10" db="EMBL/GenBank/DDBJ databases">
        <authorList>
            <person name="Chen Y."/>
            <person name="Shah S."/>
            <person name="Dougan E. K."/>
            <person name="Thang M."/>
            <person name="Chan C."/>
        </authorList>
    </citation>
    <scope>NUCLEOTIDE SEQUENCE [LARGE SCALE GENOMIC DNA]</scope>
</reference>
<dbReference type="Pfam" id="PF00226">
    <property type="entry name" value="DnaJ"/>
    <property type="match status" value="1"/>
</dbReference>
<evidence type="ECO:0000259" key="1">
    <source>
        <dbReference type="PROSITE" id="PS50076"/>
    </source>
</evidence>
<comment type="caution">
    <text evidence="2">The sequence shown here is derived from an EMBL/GenBank/DDBJ whole genome shotgun (WGS) entry which is preliminary data.</text>
</comment>
<dbReference type="PROSITE" id="PS50076">
    <property type="entry name" value="DNAJ_2"/>
    <property type="match status" value="1"/>
</dbReference>
<dbReference type="InterPro" id="IPR018253">
    <property type="entry name" value="DnaJ_domain_CS"/>
</dbReference>
<dbReference type="PANTHER" id="PTHR45168:SF3">
    <property type="entry name" value="DNAJ HEAT SHOCK PROTEIN FAMILY (HSP40) MEMBER B2"/>
    <property type="match status" value="1"/>
</dbReference>
<protein>
    <recommendedName>
        <fullName evidence="1">J domain-containing protein</fullName>
    </recommendedName>
</protein>
<evidence type="ECO:0000313" key="2">
    <source>
        <dbReference type="EMBL" id="CAK0873680.1"/>
    </source>
</evidence>
<dbReference type="InterPro" id="IPR001623">
    <property type="entry name" value="DnaJ_domain"/>
</dbReference>
<accession>A0ABN9VK79</accession>
<keyword evidence="3" id="KW-1185">Reference proteome</keyword>
<dbReference type="Proteomes" id="UP001189429">
    <property type="component" value="Unassembled WGS sequence"/>
</dbReference>